<dbReference type="InterPro" id="IPR018723">
    <property type="entry name" value="DUF2254_membrane"/>
</dbReference>
<dbReference type="Proteomes" id="UP000319828">
    <property type="component" value="Unassembled WGS sequence"/>
</dbReference>
<feature type="transmembrane region" description="Helical" evidence="1">
    <location>
        <begin position="21"/>
        <end position="39"/>
    </location>
</feature>
<evidence type="ECO:0000313" key="3">
    <source>
        <dbReference type="EMBL" id="TVO37834.1"/>
    </source>
</evidence>
<feature type="transmembrane region" description="Helical" evidence="1">
    <location>
        <begin position="59"/>
        <end position="88"/>
    </location>
</feature>
<evidence type="ECO:0000313" key="2">
    <source>
        <dbReference type="EMBL" id="GLT16197.1"/>
    </source>
</evidence>
<proteinExistence type="predicted"/>
<evidence type="ECO:0000256" key="1">
    <source>
        <dbReference type="SAM" id="Phobius"/>
    </source>
</evidence>
<dbReference type="Proteomes" id="UP001157156">
    <property type="component" value="Unassembled WGS sequence"/>
</dbReference>
<keyword evidence="1" id="KW-0472">Membrane</keyword>
<keyword evidence="1" id="KW-1133">Transmembrane helix</keyword>
<feature type="transmembrane region" description="Helical" evidence="1">
    <location>
        <begin position="109"/>
        <end position="128"/>
    </location>
</feature>
<reference evidence="2" key="1">
    <citation type="journal article" date="2014" name="Int. J. Syst. Evol. Microbiol.">
        <title>Complete genome of a new Firmicutes species belonging to the dominant human colonic microbiota ('Ruminococcus bicirculans') reveals two chromosomes and a selective capacity to utilize plant glucans.</title>
        <authorList>
            <consortium name="NISC Comparative Sequencing Program"/>
            <person name="Wegmann U."/>
            <person name="Louis P."/>
            <person name="Goesmann A."/>
            <person name="Henrissat B."/>
            <person name="Duncan S.H."/>
            <person name="Flint H.J."/>
        </authorList>
    </citation>
    <scope>NUCLEOTIDE SEQUENCE</scope>
    <source>
        <strain evidence="2">NBRC 111146</strain>
    </source>
</reference>
<accession>A0A557PB06</accession>
<dbReference type="OrthoDB" id="2955631at2"/>
<sequence length="422" mass="46278">MAASYSRDHLRFLYNRLKDKLWVKPLWMCFCSICAVFIAKFADHYNAGLFVPPISLDSIVALLEIMSSSMLMIATFSVGSMIAAYTSASTSATPRAFSVVVSDDVSKNALSRFIGSFIFSIVALTAIKNDVFDIAGLFVLFILTSLVFALVILTFIRWVDRLARLGRVGNTVDRVESVAMQSLIRLRNAPNRSGAPCVDTEQGEAVVATSVGYIQHIDISRLHHWAEDNDAVVVLSVLPGKFVAPGTVIAKVISEKSEQEFDYKSVLAAYQIGADRLFDDDPRFGFIVLSEIAGKALSPAVNDPGSAIKVIGSLVRLFVCWSEPVPEEDEQQSYYDRVQVPEVNIEDMFDDAFTSIARDGASCVEVGIHLQKALTALCMVGDDKMKAAAKRHATLSLKRSQLALSLDEDLQLVRNASMLGRD</sequence>
<dbReference type="EMBL" id="VMKJ01000008">
    <property type="protein sequence ID" value="TVO37834.1"/>
    <property type="molecule type" value="Genomic_DNA"/>
</dbReference>
<organism evidence="3 4">
    <name type="scientific">Vibrio algivorus</name>
    <dbReference type="NCBI Taxonomy" id="1667024"/>
    <lineage>
        <taxon>Bacteria</taxon>
        <taxon>Pseudomonadati</taxon>
        <taxon>Pseudomonadota</taxon>
        <taxon>Gammaproteobacteria</taxon>
        <taxon>Vibrionales</taxon>
        <taxon>Vibrionaceae</taxon>
        <taxon>Vibrio</taxon>
    </lineage>
</organism>
<dbReference type="RefSeq" id="WP_089122556.1">
    <property type="nucleotide sequence ID" value="NZ_BSPV01000020.1"/>
</dbReference>
<dbReference type="EMBL" id="BSPV01000020">
    <property type="protein sequence ID" value="GLT16197.1"/>
    <property type="molecule type" value="Genomic_DNA"/>
</dbReference>
<name>A0A557PB06_9VIBR</name>
<dbReference type="Pfam" id="PF10011">
    <property type="entry name" value="DUF2254"/>
    <property type="match status" value="1"/>
</dbReference>
<reference evidence="5" key="2">
    <citation type="journal article" date="2019" name="Int. J. Syst. Evol. Microbiol.">
        <title>The Global Catalogue of Microorganisms (GCM) 10K type strain sequencing project: providing services to taxonomists for standard genome sequencing and annotation.</title>
        <authorList>
            <consortium name="The Broad Institute Genomics Platform"/>
            <consortium name="The Broad Institute Genome Sequencing Center for Infectious Disease"/>
            <person name="Wu L."/>
            <person name="Ma J."/>
        </authorList>
    </citation>
    <scope>NUCLEOTIDE SEQUENCE [LARGE SCALE GENOMIC DNA]</scope>
    <source>
        <strain evidence="5">NBRC 111146</strain>
    </source>
</reference>
<gene>
    <name evidence="3" type="ORF">FOF44_06070</name>
    <name evidence="2" type="ORF">GCM10007931_31730</name>
</gene>
<feature type="transmembrane region" description="Helical" evidence="1">
    <location>
        <begin position="134"/>
        <end position="156"/>
    </location>
</feature>
<reference evidence="2" key="4">
    <citation type="submission" date="2023-01" db="EMBL/GenBank/DDBJ databases">
        <title>Draft genome sequence of Vibrio algivorus strain NBRC 111146.</title>
        <authorList>
            <person name="Sun Q."/>
            <person name="Mori K."/>
        </authorList>
    </citation>
    <scope>NUCLEOTIDE SEQUENCE</scope>
    <source>
        <strain evidence="2">NBRC 111146</strain>
    </source>
</reference>
<keyword evidence="5" id="KW-1185">Reference proteome</keyword>
<keyword evidence="1" id="KW-0812">Transmembrane</keyword>
<dbReference type="AlphaFoldDB" id="A0A557PB06"/>
<evidence type="ECO:0000313" key="4">
    <source>
        <dbReference type="Proteomes" id="UP000319828"/>
    </source>
</evidence>
<reference evidence="3 4" key="3">
    <citation type="submission" date="2019-07" db="EMBL/GenBank/DDBJ databases">
        <title>The draft genome sequence of Vibrio algivorus M1486.</title>
        <authorList>
            <person name="Meng X."/>
        </authorList>
    </citation>
    <scope>NUCLEOTIDE SEQUENCE [LARGE SCALE GENOMIC DNA]</scope>
    <source>
        <strain evidence="3 4">M1486</strain>
    </source>
</reference>
<evidence type="ECO:0000313" key="5">
    <source>
        <dbReference type="Proteomes" id="UP001157156"/>
    </source>
</evidence>
<comment type="caution">
    <text evidence="3">The sequence shown here is derived from an EMBL/GenBank/DDBJ whole genome shotgun (WGS) entry which is preliminary data.</text>
</comment>
<protein>
    <submittedName>
        <fullName evidence="3">DUF2254 domain-containing protein</fullName>
    </submittedName>
</protein>